<sequence>MTVDGASPPHERHHEGEQRNAQSLLPRERREKIRRRVVEEGFVRIEQLSDALDVSLMTIHRDLDALETEGWLRKVRGGATARPSALHHGDVRHRIATMSGAKRELARAAVELVEPGQSILVDESTTALALVELLPGRAPLTVVTNFLPVIKRLGAEPGIDVICLGGAYYGAYDAFLGMRTSEAVRSLRADVLFASTTAVTAGQCYHQSQETVAVKRALMEAADRRVLLLDHSKFSQRGLHHLAPLSAFDLVLVDSGTPQAEIEALRAQGVVLEVAPEASAP</sequence>
<dbReference type="PRINTS" id="PR00037">
    <property type="entry name" value="HTHLACR"/>
</dbReference>
<feature type="region of interest" description="Disordered" evidence="4">
    <location>
        <begin position="1"/>
        <end position="27"/>
    </location>
</feature>
<dbReference type="SMART" id="SM00420">
    <property type="entry name" value="HTH_DEOR"/>
    <property type="match status" value="1"/>
</dbReference>
<dbReference type="GO" id="GO:0003677">
    <property type="term" value="F:DNA binding"/>
    <property type="evidence" value="ECO:0007669"/>
    <property type="project" value="UniProtKB-KW"/>
</dbReference>
<dbReference type="GO" id="GO:0003700">
    <property type="term" value="F:DNA-binding transcription factor activity"/>
    <property type="evidence" value="ECO:0007669"/>
    <property type="project" value="InterPro"/>
</dbReference>
<keyword evidence="2" id="KW-0238">DNA-binding</keyword>
<dbReference type="Gene3D" id="1.10.10.10">
    <property type="entry name" value="Winged helix-like DNA-binding domain superfamily/Winged helix DNA-binding domain"/>
    <property type="match status" value="1"/>
</dbReference>
<dbReference type="SUPFAM" id="SSF100950">
    <property type="entry name" value="NagB/RpiA/CoA transferase-like"/>
    <property type="match status" value="1"/>
</dbReference>
<organism evidence="6">
    <name type="scientific">uncultured Nocardioides sp</name>
    <dbReference type="NCBI Taxonomy" id="198441"/>
    <lineage>
        <taxon>Bacteria</taxon>
        <taxon>Bacillati</taxon>
        <taxon>Actinomycetota</taxon>
        <taxon>Actinomycetes</taxon>
        <taxon>Propionibacteriales</taxon>
        <taxon>Nocardioidaceae</taxon>
        <taxon>Nocardioides</taxon>
        <taxon>environmental samples</taxon>
    </lineage>
</organism>
<evidence type="ECO:0000256" key="2">
    <source>
        <dbReference type="ARBA" id="ARBA00023125"/>
    </source>
</evidence>
<keyword evidence="1" id="KW-0805">Transcription regulation</keyword>
<dbReference type="InterPro" id="IPR036390">
    <property type="entry name" value="WH_DNA-bd_sf"/>
</dbReference>
<dbReference type="SMART" id="SM01134">
    <property type="entry name" value="DeoRC"/>
    <property type="match status" value="1"/>
</dbReference>
<dbReference type="InterPro" id="IPR050313">
    <property type="entry name" value="Carb_Metab_HTH_regulators"/>
</dbReference>
<evidence type="ECO:0000256" key="1">
    <source>
        <dbReference type="ARBA" id="ARBA00023015"/>
    </source>
</evidence>
<accession>A0A6J4NGP7</accession>
<dbReference type="InterPro" id="IPR018356">
    <property type="entry name" value="Tscrpt_reg_HTH_DeoR_CS"/>
</dbReference>
<keyword evidence="3" id="KW-0804">Transcription</keyword>
<dbReference type="PROSITE" id="PS51000">
    <property type="entry name" value="HTH_DEOR_2"/>
    <property type="match status" value="1"/>
</dbReference>
<name>A0A6J4NGP7_9ACTN</name>
<evidence type="ECO:0000256" key="4">
    <source>
        <dbReference type="SAM" id="MobiDB-lite"/>
    </source>
</evidence>
<dbReference type="InterPro" id="IPR001034">
    <property type="entry name" value="DeoR_HTH"/>
</dbReference>
<dbReference type="Pfam" id="PF08220">
    <property type="entry name" value="HTH_DeoR"/>
    <property type="match status" value="1"/>
</dbReference>
<dbReference type="PANTHER" id="PTHR30363:SF44">
    <property type="entry name" value="AGA OPERON TRANSCRIPTIONAL REPRESSOR-RELATED"/>
    <property type="match status" value="1"/>
</dbReference>
<dbReference type="SUPFAM" id="SSF46785">
    <property type="entry name" value="Winged helix' DNA-binding domain"/>
    <property type="match status" value="1"/>
</dbReference>
<feature type="domain" description="HTH deoR-type" evidence="5">
    <location>
        <begin position="26"/>
        <end position="81"/>
    </location>
</feature>
<evidence type="ECO:0000256" key="3">
    <source>
        <dbReference type="ARBA" id="ARBA00023163"/>
    </source>
</evidence>
<proteinExistence type="predicted"/>
<evidence type="ECO:0000313" key="6">
    <source>
        <dbReference type="EMBL" id="CAA9383968.1"/>
    </source>
</evidence>
<dbReference type="PROSITE" id="PS00894">
    <property type="entry name" value="HTH_DEOR_1"/>
    <property type="match status" value="1"/>
</dbReference>
<dbReference type="AlphaFoldDB" id="A0A6J4NGP7"/>
<feature type="compositionally biased region" description="Basic and acidic residues" evidence="4">
    <location>
        <begin position="9"/>
        <end position="18"/>
    </location>
</feature>
<dbReference type="Pfam" id="PF00455">
    <property type="entry name" value="DeoRC"/>
    <property type="match status" value="1"/>
</dbReference>
<protein>
    <submittedName>
        <fullName evidence="6">Transcriptional regulator, DeoR family</fullName>
    </submittedName>
</protein>
<reference evidence="6" key="1">
    <citation type="submission" date="2020-02" db="EMBL/GenBank/DDBJ databases">
        <authorList>
            <person name="Meier V. D."/>
        </authorList>
    </citation>
    <scope>NUCLEOTIDE SEQUENCE</scope>
    <source>
        <strain evidence="6">AVDCRST_MAG60</strain>
    </source>
</reference>
<gene>
    <name evidence="6" type="ORF">AVDCRST_MAG60-1093</name>
</gene>
<dbReference type="Gene3D" id="3.40.50.1360">
    <property type="match status" value="1"/>
</dbReference>
<dbReference type="PANTHER" id="PTHR30363">
    <property type="entry name" value="HTH-TYPE TRANSCRIPTIONAL REGULATOR SRLR-RELATED"/>
    <property type="match status" value="1"/>
</dbReference>
<dbReference type="InterPro" id="IPR037171">
    <property type="entry name" value="NagB/RpiA_transferase-like"/>
</dbReference>
<evidence type="ECO:0000259" key="5">
    <source>
        <dbReference type="PROSITE" id="PS51000"/>
    </source>
</evidence>
<dbReference type="EMBL" id="CADCUN010000115">
    <property type="protein sequence ID" value="CAA9383968.1"/>
    <property type="molecule type" value="Genomic_DNA"/>
</dbReference>
<dbReference type="InterPro" id="IPR014036">
    <property type="entry name" value="DeoR-like_C"/>
</dbReference>
<dbReference type="InterPro" id="IPR036388">
    <property type="entry name" value="WH-like_DNA-bd_sf"/>
</dbReference>